<dbReference type="SUPFAM" id="SSF53271">
    <property type="entry name" value="PRTase-like"/>
    <property type="match status" value="1"/>
</dbReference>
<comment type="catalytic activity">
    <reaction evidence="7">
        <text>D-ribose 5-phosphate + ATP = 5-phospho-alpha-D-ribose 1-diphosphate + AMP + H(+)</text>
        <dbReference type="Rhea" id="RHEA:15609"/>
        <dbReference type="ChEBI" id="CHEBI:15378"/>
        <dbReference type="ChEBI" id="CHEBI:30616"/>
        <dbReference type="ChEBI" id="CHEBI:58017"/>
        <dbReference type="ChEBI" id="CHEBI:78346"/>
        <dbReference type="ChEBI" id="CHEBI:456215"/>
        <dbReference type="EC" id="2.7.6.1"/>
    </reaction>
</comment>
<organism evidence="10">
    <name type="scientific">marine sediment metagenome</name>
    <dbReference type="NCBI Taxonomy" id="412755"/>
    <lineage>
        <taxon>unclassified sequences</taxon>
        <taxon>metagenomes</taxon>
        <taxon>ecological metagenomes</taxon>
    </lineage>
</organism>
<evidence type="ECO:0000256" key="5">
    <source>
        <dbReference type="ARBA" id="ARBA00022777"/>
    </source>
</evidence>
<reference evidence="10" key="1">
    <citation type="journal article" date="2015" name="Nature">
        <title>Complex archaea that bridge the gap between prokaryotes and eukaryotes.</title>
        <authorList>
            <person name="Spang A."/>
            <person name="Saw J.H."/>
            <person name="Jorgensen S.L."/>
            <person name="Zaremba-Niedzwiedzka K."/>
            <person name="Martijn J."/>
            <person name="Lind A.E."/>
            <person name="van Eijk R."/>
            <person name="Schleper C."/>
            <person name="Guy L."/>
            <person name="Ettema T.J."/>
        </authorList>
    </citation>
    <scope>NUCLEOTIDE SEQUENCE</scope>
</reference>
<dbReference type="InterPro" id="IPR000836">
    <property type="entry name" value="PRTase_dom"/>
</dbReference>
<evidence type="ECO:0000256" key="2">
    <source>
        <dbReference type="ARBA" id="ARBA00022679"/>
    </source>
</evidence>
<keyword evidence="2" id="KW-0808">Transferase</keyword>
<dbReference type="GO" id="GO:0005737">
    <property type="term" value="C:cytoplasm"/>
    <property type="evidence" value="ECO:0007669"/>
    <property type="project" value="TreeGrafter"/>
</dbReference>
<dbReference type="GO" id="GO:0004749">
    <property type="term" value="F:ribose phosphate diphosphokinase activity"/>
    <property type="evidence" value="ECO:0007669"/>
    <property type="project" value="UniProtKB-EC"/>
</dbReference>
<dbReference type="InterPro" id="IPR029099">
    <property type="entry name" value="Pribosyltran_N"/>
</dbReference>
<dbReference type="Gene3D" id="3.40.50.2020">
    <property type="match status" value="2"/>
</dbReference>
<keyword evidence="6" id="KW-0067">ATP-binding</keyword>
<evidence type="ECO:0000256" key="7">
    <source>
        <dbReference type="ARBA" id="ARBA00049535"/>
    </source>
</evidence>
<keyword evidence="4" id="KW-0547">Nucleotide-binding</keyword>
<dbReference type="GO" id="GO:0006015">
    <property type="term" value="P:5-phosphoribose 1-diphosphate biosynthetic process"/>
    <property type="evidence" value="ECO:0007669"/>
    <property type="project" value="TreeGrafter"/>
</dbReference>
<dbReference type="Pfam" id="PF00156">
    <property type="entry name" value="Pribosyltran"/>
    <property type="match status" value="1"/>
</dbReference>
<evidence type="ECO:0000256" key="1">
    <source>
        <dbReference type="ARBA" id="ARBA00013247"/>
    </source>
</evidence>
<dbReference type="Pfam" id="PF13793">
    <property type="entry name" value="Pribosyltran_N"/>
    <property type="match status" value="1"/>
</dbReference>
<dbReference type="NCBIfam" id="TIGR01251">
    <property type="entry name" value="ribP_PPkin"/>
    <property type="match status" value="1"/>
</dbReference>
<dbReference type="CDD" id="cd06223">
    <property type="entry name" value="PRTases_typeI"/>
    <property type="match status" value="1"/>
</dbReference>
<dbReference type="GO" id="GO:0005524">
    <property type="term" value="F:ATP binding"/>
    <property type="evidence" value="ECO:0007669"/>
    <property type="project" value="UniProtKB-KW"/>
</dbReference>
<keyword evidence="5" id="KW-0418">Kinase</keyword>
<dbReference type="GO" id="GO:0016301">
    <property type="term" value="F:kinase activity"/>
    <property type="evidence" value="ECO:0007669"/>
    <property type="project" value="UniProtKB-KW"/>
</dbReference>
<feature type="domain" description="Ribose-phosphate pyrophosphokinase N-terminal" evidence="9">
    <location>
        <begin position="18"/>
        <end position="100"/>
    </location>
</feature>
<comment type="caution">
    <text evidence="10">The sequence shown here is derived from an EMBL/GenBank/DDBJ whole genome shotgun (WGS) entry which is preliminary data.</text>
</comment>
<evidence type="ECO:0000256" key="3">
    <source>
        <dbReference type="ARBA" id="ARBA00022727"/>
    </source>
</evidence>
<keyword evidence="3" id="KW-0545">Nucleotide biosynthesis</keyword>
<gene>
    <name evidence="10" type="ORF">LCGC14_1723850</name>
</gene>
<dbReference type="InterPro" id="IPR029057">
    <property type="entry name" value="PRTase-like"/>
</dbReference>
<evidence type="ECO:0000256" key="6">
    <source>
        <dbReference type="ARBA" id="ARBA00022840"/>
    </source>
</evidence>
<accession>A0A0F9HZD4</accession>
<evidence type="ECO:0000259" key="9">
    <source>
        <dbReference type="Pfam" id="PF13793"/>
    </source>
</evidence>
<name>A0A0F9HZD4_9ZZZZ</name>
<dbReference type="InterPro" id="IPR005946">
    <property type="entry name" value="Rib-P_diPkinase"/>
</dbReference>
<dbReference type="EC" id="2.7.6.1" evidence="1"/>
<proteinExistence type="predicted"/>
<dbReference type="GO" id="GO:0002189">
    <property type="term" value="C:ribose phosphate diphosphokinase complex"/>
    <property type="evidence" value="ECO:0007669"/>
    <property type="project" value="TreeGrafter"/>
</dbReference>
<dbReference type="PANTHER" id="PTHR10210">
    <property type="entry name" value="RIBOSE-PHOSPHATE DIPHOSPHOKINASE FAMILY MEMBER"/>
    <property type="match status" value="1"/>
</dbReference>
<dbReference type="GO" id="GO:0006164">
    <property type="term" value="P:purine nucleotide biosynthetic process"/>
    <property type="evidence" value="ECO:0007669"/>
    <property type="project" value="TreeGrafter"/>
</dbReference>
<dbReference type="EMBL" id="LAZR01015552">
    <property type="protein sequence ID" value="KKM08515.1"/>
    <property type="molecule type" value="Genomic_DNA"/>
</dbReference>
<evidence type="ECO:0000256" key="4">
    <source>
        <dbReference type="ARBA" id="ARBA00022741"/>
    </source>
</evidence>
<dbReference type="GO" id="GO:0000287">
    <property type="term" value="F:magnesium ion binding"/>
    <property type="evidence" value="ECO:0007669"/>
    <property type="project" value="InterPro"/>
</dbReference>
<sequence length="263" mass="28760">MKIQVANGPFIGYTPFIFPDGQRHITLEADVAWSDVVITASLCSANDLFDLLLVNDVLSRNHNKVNLRVDYLIGGRMDRQINDRQPFTLSVVAGIINTAGFDSITILDPHSEVSTNLLYAVAGYPNIGGVLEDYSPEDTVIVQPDKGAEKRVRKMVGGLGFRIIECTKERDSTSGRLFKPEIITPAAVKGKRCLIVDDICDGGATFVALARKLREAGAIEVSLFVTHGIFSKGKDLEGIDNIYTTGSFTGKIHPKHGIRIEEE</sequence>
<evidence type="ECO:0000259" key="8">
    <source>
        <dbReference type="Pfam" id="PF00156"/>
    </source>
</evidence>
<dbReference type="AlphaFoldDB" id="A0A0F9HZD4"/>
<dbReference type="SMART" id="SM01400">
    <property type="entry name" value="Pribosyltran_N"/>
    <property type="match status" value="1"/>
</dbReference>
<protein>
    <recommendedName>
        <fullName evidence="1">ribose-phosphate diphosphokinase</fullName>
        <ecNumber evidence="1">2.7.6.1</ecNumber>
    </recommendedName>
</protein>
<feature type="domain" description="Phosphoribosyltransferase" evidence="8">
    <location>
        <begin position="131"/>
        <end position="239"/>
    </location>
</feature>
<evidence type="ECO:0000313" key="10">
    <source>
        <dbReference type="EMBL" id="KKM08515.1"/>
    </source>
</evidence>
<dbReference type="PANTHER" id="PTHR10210:SF32">
    <property type="entry name" value="RIBOSE-PHOSPHATE PYROPHOSPHOKINASE 2"/>
    <property type="match status" value="1"/>
</dbReference>